<comment type="catalytic activity">
    <reaction evidence="14">
        <text>D-maltose + ATP = alpha-maltose 1-phosphate + ADP + H(+)</text>
        <dbReference type="Rhea" id="RHEA:31915"/>
        <dbReference type="ChEBI" id="CHEBI:15378"/>
        <dbReference type="ChEBI" id="CHEBI:17306"/>
        <dbReference type="ChEBI" id="CHEBI:30616"/>
        <dbReference type="ChEBI" id="CHEBI:63576"/>
        <dbReference type="ChEBI" id="CHEBI:456216"/>
        <dbReference type="EC" id="2.7.1.175"/>
    </reaction>
</comment>
<evidence type="ECO:0000256" key="7">
    <source>
        <dbReference type="ARBA" id="ARBA00022679"/>
    </source>
</evidence>
<reference evidence="18" key="1">
    <citation type="journal article" date="2019" name="Int. J. Syst. Evol. Microbiol.">
        <title>The Global Catalogue of Microorganisms (GCM) 10K type strain sequencing project: providing services to taxonomists for standard genome sequencing and annotation.</title>
        <authorList>
            <consortium name="The Broad Institute Genomics Platform"/>
            <consortium name="The Broad Institute Genome Sequencing Center for Infectious Disease"/>
            <person name="Wu L."/>
            <person name="Ma J."/>
        </authorList>
    </citation>
    <scope>NUCLEOTIDE SEQUENCE [LARGE SCALE GENOMIC DNA]</scope>
    <source>
        <strain evidence="18">JCM 16950</strain>
    </source>
</reference>
<name>A0ABP7G002_9MICO</name>
<dbReference type="Pfam" id="PF18085">
    <property type="entry name" value="Mak_N_cap"/>
    <property type="match status" value="1"/>
</dbReference>
<sequence length="431" mass="45898">MPKLRMIGSWDLEPGPDVSITTYLIVDGGSERSVLYQVPVTFRRAPLESATSAPIAQLTDTDGTPVWLYDGPHDPAYAERLLQLVCGGRHAQGDGAVADGVPITPFECHNVRSRVLSGEQSNTSIVYEYDVAGGPAGCRAICKVFRTLAHGENPDVVLQSALSAAGSRSVPATLGSVVGQWPDPREPGGRAPGHLAFAQEFFSGVEDGWRHATAAAAGAVSFASSARAMGAATADVHATLAEVLPTTVAEDADIAAMVAQWRARLDAAIAAVPELAALRKPIEALQTRAAAGPWPRLQRIHGDLHLGQVLSMPGGGWAIIDFEGEPMRPLAERSEPDVALRDVAGMLRSFDYVRGAEPDAQGVAAWAEDCRAAFIDGYARRSGQDVQAQGVLVDAFELDKALYETVYEARNRPAWLPIPMAAVRRLAQRAR</sequence>
<evidence type="ECO:0000259" key="16">
    <source>
        <dbReference type="Pfam" id="PF18085"/>
    </source>
</evidence>
<evidence type="ECO:0000256" key="2">
    <source>
        <dbReference type="ARBA" id="ARBA00006219"/>
    </source>
</evidence>
<evidence type="ECO:0000256" key="6">
    <source>
        <dbReference type="ARBA" id="ARBA00022600"/>
    </source>
</evidence>
<proteinExistence type="inferred from homology"/>
<accession>A0ABP7G002</accession>
<evidence type="ECO:0000256" key="12">
    <source>
        <dbReference type="ARBA" id="ARBA00023277"/>
    </source>
</evidence>
<gene>
    <name evidence="17" type="ORF">GCM10022240_01280</name>
</gene>
<dbReference type="InterPro" id="IPR002575">
    <property type="entry name" value="Aminoglycoside_PTrfase"/>
</dbReference>
<keyword evidence="8" id="KW-0547">Nucleotide-binding</keyword>
<organism evidence="17 18">
    <name type="scientific">Microbacterium kribbense</name>
    <dbReference type="NCBI Taxonomy" id="433645"/>
    <lineage>
        <taxon>Bacteria</taxon>
        <taxon>Bacillati</taxon>
        <taxon>Actinomycetota</taxon>
        <taxon>Actinomycetes</taxon>
        <taxon>Micrococcales</taxon>
        <taxon>Microbacteriaceae</taxon>
        <taxon>Microbacterium</taxon>
    </lineage>
</organism>
<dbReference type="SUPFAM" id="SSF56112">
    <property type="entry name" value="Protein kinase-like (PK-like)"/>
    <property type="match status" value="1"/>
</dbReference>
<keyword evidence="6" id="KW-0321">Glycogen metabolism</keyword>
<evidence type="ECO:0000256" key="11">
    <source>
        <dbReference type="ARBA" id="ARBA00023056"/>
    </source>
</evidence>
<evidence type="ECO:0000256" key="4">
    <source>
        <dbReference type="ARBA" id="ARBA00011962"/>
    </source>
</evidence>
<dbReference type="Pfam" id="PF01636">
    <property type="entry name" value="APH"/>
    <property type="match status" value="1"/>
</dbReference>
<comment type="similarity">
    <text evidence="2">Belongs to the aminoglycoside phosphotransferase family.</text>
</comment>
<keyword evidence="18" id="KW-1185">Reference proteome</keyword>
<evidence type="ECO:0000313" key="18">
    <source>
        <dbReference type="Proteomes" id="UP001500540"/>
    </source>
</evidence>
<keyword evidence="11" id="KW-0320">Glycogen biosynthesis</keyword>
<keyword evidence="9" id="KW-0418">Kinase</keyword>
<evidence type="ECO:0000256" key="8">
    <source>
        <dbReference type="ARBA" id="ARBA00022741"/>
    </source>
</evidence>
<keyword evidence="12" id="KW-0119">Carbohydrate metabolism</keyword>
<comment type="caution">
    <text evidence="17">The sequence shown here is derived from an EMBL/GenBank/DDBJ whole genome shotgun (WGS) entry which is preliminary data.</text>
</comment>
<dbReference type="Gene3D" id="3.90.1200.10">
    <property type="match status" value="1"/>
</dbReference>
<protein>
    <recommendedName>
        <fullName evidence="5">Maltokinase</fullName>
        <ecNumber evidence="4">2.7.1.175</ecNumber>
    </recommendedName>
    <alternativeName>
        <fullName evidence="13">Maltose-1-phosphate synthase</fullName>
    </alternativeName>
</protein>
<evidence type="ECO:0000259" key="15">
    <source>
        <dbReference type="Pfam" id="PF01636"/>
    </source>
</evidence>
<dbReference type="Proteomes" id="UP001500540">
    <property type="component" value="Unassembled WGS sequence"/>
</dbReference>
<evidence type="ECO:0000256" key="13">
    <source>
        <dbReference type="ARBA" id="ARBA00031251"/>
    </source>
</evidence>
<comment type="subunit">
    <text evidence="3">Monomer.</text>
</comment>
<evidence type="ECO:0000256" key="10">
    <source>
        <dbReference type="ARBA" id="ARBA00022840"/>
    </source>
</evidence>
<evidence type="ECO:0000313" key="17">
    <source>
        <dbReference type="EMBL" id="GAA3751898.1"/>
    </source>
</evidence>
<evidence type="ECO:0000256" key="3">
    <source>
        <dbReference type="ARBA" id="ARBA00011245"/>
    </source>
</evidence>
<evidence type="ECO:0000256" key="9">
    <source>
        <dbReference type="ARBA" id="ARBA00022777"/>
    </source>
</evidence>
<keyword evidence="10" id="KW-0067">ATP-binding</keyword>
<feature type="domain" description="Aminoglycoside phosphotransferase" evidence="15">
    <location>
        <begin position="224"/>
        <end position="369"/>
    </location>
</feature>
<dbReference type="EMBL" id="BAABAF010000001">
    <property type="protein sequence ID" value="GAA3751898.1"/>
    <property type="molecule type" value="Genomic_DNA"/>
</dbReference>
<evidence type="ECO:0000256" key="5">
    <source>
        <dbReference type="ARBA" id="ARBA00013882"/>
    </source>
</evidence>
<keyword evidence="7" id="KW-0808">Transferase</keyword>
<comment type="pathway">
    <text evidence="1">Glycan biosynthesis; glycogen biosynthesis.</text>
</comment>
<dbReference type="InterPro" id="IPR011009">
    <property type="entry name" value="Kinase-like_dom_sf"/>
</dbReference>
<evidence type="ECO:0000256" key="1">
    <source>
        <dbReference type="ARBA" id="ARBA00004964"/>
    </source>
</evidence>
<dbReference type="EC" id="2.7.1.175" evidence="4"/>
<evidence type="ECO:0000256" key="14">
    <source>
        <dbReference type="ARBA" id="ARBA00049067"/>
    </source>
</evidence>
<feature type="domain" description="Maltokinase N-terminal cap" evidence="16">
    <location>
        <begin position="4"/>
        <end position="74"/>
    </location>
</feature>
<dbReference type="InterPro" id="IPR040999">
    <property type="entry name" value="Mak_N_cap"/>
</dbReference>